<evidence type="ECO:0000256" key="1">
    <source>
        <dbReference type="SAM" id="MobiDB-lite"/>
    </source>
</evidence>
<dbReference type="PANTHER" id="PTHR33414">
    <property type="entry name" value="PROTEIN PLASTID MOVEMENT IMPAIRED 1-RELATED 1"/>
    <property type="match status" value="1"/>
</dbReference>
<dbReference type="AlphaFoldDB" id="A0A9Q0H6B8"/>
<feature type="region of interest" description="Disordered" evidence="1">
    <location>
        <begin position="63"/>
        <end position="99"/>
    </location>
</feature>
<dbReference type="OrthoDB" id="656546at2759"/>
<dbReference type="Pfam" id="PF10358">
    <property type="entry name" value="NT-C2"/>
    <property type="match status" value="1"/>
</dbReference>
<dbReference type="PANTHER" id="PTHR33414:SF2">
    <property type="entry name" value="PROTEIN PLASTID MOVEMENT IMPAIRED 1"/>
    <property type="match status" value="1"/>
</dbReference>
<evidence type="ECO:0000313" key="4">
    <source>
        <dbReference type="Proteomes" id="UP001141806"/>
    </source>
</evidence>
<comment type="caution">
    <text evidence="3">The sequence shown here is derived from an EMBL/GenBank/DDBJ whole genome shotgun (WGS) entry which is preliminary data.</text>
</comment>
<dbReference type="Proteomes" id="UP001141806">
    <property type="component" value="Unassembled WGS sequence"/>
</dbReference>
<feature type="compositionally biased region" description="Basic and acidic residues" evidence="1">
    <location>
        <begin position="82"/>
        <end position="91"/>
    </location>
</feature>
<evidence type="ECO:0000313" key="3">
    <source>
        <dbReference type="EMBL" id="KAJ4960652.1"/>
    </source>
</evidence>
<keyword evidence="4" id="KW-1185">Reference proteome</keyword>
<evidence type="ECO:0000259" key="2">
    <source>
        <dbReference type="Pfam" id="PF10358"/>
    </source>
</evidence>
<dbReference type="InterPro" id="IPR039614">
    <property type="entry name" value="PMI1-like"/>
</dbReference>
<proteinExistence type="predicted"/>
<reference evidence="3" key="1">
    <citation type="journal article" date="2023" name="Plant J.">
        <title>The genome of the king protea, Protea cynaroides.</title>
        <authorList>
            <person name="Chang J."/>
            <person name="Duong T.A."/>
            <person name="Schoeman C."/>
            <person name="Ma X."/>
            <person name="Roodt D."/>
            <person name="Barker N."/>
            <person name="Li Z."/>
            <person name="Van de Peer Y."/>
            <person name="Mizrachi E."/>
        </authorList>
    </citation>
    <scope>NUCLEOTIDE SEQUENCE</scope>
    <source>
        <tissue evidence="3">Young leaves</tissue>
    </source>
</reference>
<name>A0A9Q0H6B8_9MAGN</name>
<dbReference type="InterPro" id="IPR019448">
    <property type="entry name" value="NT-C2"/>
</dbReference>
<organism evidence="3 4">
    <name type="scientific">Protea cynaroides</name>
    <dbReference type="NCBI Taxonomy" id="273540"/>
    <lineage>
        <taxon>Eukaryota</taxon>
        <taxon>Viridiplantae</taxon>
        <taxon>Streptophyta</taxon>
        <taxon>Embryophyta</taxon>
        <taxon>Tracheophyta</taxon>
        <taxon>Spermatophyta</taxon>
        <taxon>Magnoliopsida</taxon>
        <taxon>Proteales</taxon>
        <taxon>Proteaceae</taxon>
        <taxon>Protea</taxon>
    </lineage>
</organism>
<accession>A0A9Q0H6B8</accession>
<dbReference type="EMBL" id="JAMYWD010000009">
    <property type="protein sequence ID" value="KAJ4960652.1"/>
    <property type="molecule type" value="Genomic_DNA"/>
</dbReference>
<feature type="domain" description="C2 NT-type" evidence="2">
    <location>
        <begin position="120"/>
        <end position="216"/>
    </location>
</feature>
<sequence>METEQSVRRNCITQLLEELEALSQSLYQPRTSKGTASLALPQTSVPPISSTDATVITKIEDDKLDPRPRSRCMSLSPWRSRPKLDNEDQQDRATLQLDRPQQLKKFIDDNLASTGKKVTVQGLPTSMNGLRFSVCVRKKETRDGAVQTMPARILQGAADVEETLFVECHLYGSSSGGGKQFKFEPRSFWIYVIAVDADEFDFGRSFVDLSLLIQDSMEKSFEGMPNPNVGVLTIFKINEIKTNIQINKRLTKYKMQRNIQEEMCRSSH</sequence>
<protein>
    <recommendedName>
        <fullName evidence="2">C2 NT-type domain-containing protein</fullName>
    </recommendedName>
</protein>
<gene>
    <name evidence="3" type="ORF">NE237_020562</name>
</gene>